<dbReference type="EMBL" id="MN739161">
    <property type="protein sequence ID" value="QHS91427.1"/>
    <property type="molecule type" value="Genomic_DNA"/>
</dbReference>
<reference evidence="1" key="1">
    <citation type="journal article" date="2020" name="Nature">
        <title>Giant virus diversity and host interactions through global metagenomics.</title>
        <authorList>
            <person name="Schulz F."/>
            <person name="Roux S."/>
            <person name="Paez-Espino D."/>
            <person name="Jungbluth S."/>
            <person name="Walsh D.A."/>
            <person name="Denef V.J."/>
            <person name="McMahon K.D."/>
            <person name="Konstantinidis K.T."/>
            <person name="Eloe-Fadrosh E.A."/>
            <person name="Kyrpides N.C."/>
            <person name="Woyke T."/>
        </authorList>
    </citation>
    <scope>NUCLEOTIDE SEQUENCE</scope>
    <source>
        <strain evidence="1">GVMAG-M-3300013004-44</strain>
    </source>
</reference>
<organism evidence="1">
    <name type="scientific">viral metagenome</name>
    <dbReference type="NCBI Taxonomy" id="1070528"/>
    <lineage>
        <taxon>unclassified sequences</taxon>
        <taxon>metagenomes</taxon>
        <taxon>organismal metagenomes</taxon>
    </lineage>
</organism>
<accession>A0A6C0BGG5</accession>
<dbReference type="AlphaFoldDB" id="A0A6C0BGG5"/>
<sequence>MKFPVTREQLQTYTLEAHQKEEKEEEIQKKLSDYLRGLCSEFSRNMERNLKLKEYAWTGLHLIPVAPDEKYLQQFIEKVRTLFIDCDISIDITRRYVLIKWS</sequence>
<proteinExistence type="predicted"/>
<name>A0A6C0BGG5_9ZZZZ</name>
<evidence type="ECO:0000313" key="1">
    <source>
        <dbReference type="EMBL" id="QHS91427.1"/>
    </source>
</evidence>
<protein>
    <submittedName>
        <fullName evidence="1">Uncharacterized protein</fullName>
    </submittedName>
</protein>